<dbReference type="RefSeq" id="WP_138287550.1">
    <property type="nucleotide sequence ID" value="NZ_CP058351.1"/>
</dbReference>
<gene>
    <name evidence="2" type="ORF">FE840_017510</name>
</gene>
<dbReference type="InterPro" id="IPR001387">
    <property type="entry name" value="Cro/C1-type_HTH"/>
</dbReference>
<proteinExistence type="predicted"/>
<geneLocation type="plasmid" evidence="2 3">
    <name>pPRADMK78_01</name>
</geneLocation>
<dbReference type="Pfam" id="PF13443">
    <property type="entry name" value="HTH_26"/>
    <property type="match status" value="1"/>
</dbReference>
<feature type="domain" description="HTH cro/C1-type" evidence="1">
    <location>
        <begin position="25"/>
        <end position="70"/>
    </location>
</feature>
<dbReference type="InterPro" id="IPR010982">
    <property type="entry name" value="Lambda_DNA-bd_dom_sf"/>
</dbReference>
<organism evidence="2 3">
    <name type="scientific">Peteryoungia desertarenae</name>
    <dbReference type="NCBI Taxonomy" id="1813451"/>
    <lineage>
        <taxon>Bacteria</taxon>
        <taxon>Pseudomonadati</taxon>
        <taxon>Pseudomonadota</taxon>
        <taxon>Alphaproteobacteria</taxon>
        <taxon>Hyphomicrobiales</taxon>
        <taxon>Rhizobiaceae</taxon>
        <taxon>Peteryoungia</taxon>
    </lineage>
</organism>
<name>A0ABX6QSQ7_9HYPH</name>
<evidence type="ECO:0000313" key="3">
    <source>
        <dbReference type="Proteomes" id="UP000308530"/>
    </source>
</evidence>
<accession>A0ABX6QSQ7</accession>
<keyword evidence="3" id="KW-1185">Reference proteome</keyword>
<sequence length="280" mass="31957">MTAPLDFTTANFCENLRLCCSYYPSISDLCRRMDINRQQFMKYLSGQSSPSRHNLRRICDFFGLDEFEILMPHEQFRKIVQLRPKGADDAMSLPERLKTRLQQSQRQKGVLAKNLGYYYEYYPSFSTPGYILRSLIHIFHWQDFTAYRRFERVKPHGTRQSPDVYKYTGLVLLLGDRLHLIDEEVLTGSELTHTILYPSYRNRVTLLSGLTIGVSGADSREPSAAPVLMEYIGRKVNLRQTLDGCGLYAPDSLDVAATVRAFLTTGGQLINPLRAAPPTG</sequence>
<evidence type="ECO:0000259" key="1">
    <source>
        <dbReference type="PROSITE" id="PS50943"/>
    </source>
</evidence>
<reference evidence="2 3" key="1">
    <citation type="submission" date="2020-06" db="EMBL/GenBank/DDBJ databases">
        <title>Genome sequence of Rhizobium sp strain ADMK78.</title>
        <authorList>
            <person name="Rahi P."/>
        </authorList>
    </citation>
    <scope>NUCLEOTIDE SEQUENCE [LARGE SCALE GENOMIC DNA]</scope>
    <source>
        <strain evidence="2 3">ADMK78</strain>
        <plasmid evidence="2 3">pPRADMK78_01</plasmid>
    </source>
</reference>
<dbReference type="PROSITE" id="PS50943">
    <property type="entry name" value="HTH_CROC1"/>
    <property type="match status" value="1"/>
</dbReference>
<dbReference type="Proteomes" id="UP000308530">
    <property type="component" value="Plasmid pPRADMK78_01"/>
</dbReference>
<evidence type="ECO:0000313" key="2">
    <source>
        <dbReference type="EMBL" id="QLF71472.1"/>
    </source>
</evidence>
<protein>
    <submittedName>
        <fullName evidence="2">Helix-turn-helix transcriptional regulator</fullName>
    </submittedName>
</protein>
<keyword evidence="2" id="KW-0614">Plasmid</keyword>
<dbReference type="Gene3D" id="1.10.260.40">
    <property type="entry name" value="lambda repressor-like DNA-binding domains"/>
    <property type="match status" value="1"/>
</dbReference>
<dbReference type="EMBL" id="CP058351">
    <property type="protein sequence ID" value="QLF71472.1"/>
    <property type="molecule type" value="Genomic_DNA"/>
</dbReference>
<dbReference type="SUPFAM" id="SSF47413">
    <property type="entry name" value="lambda repressor-like DNA-binding domains"/>
    <property type="match status" value="1"/>
</dbReference>